<protein>
    <submittedName>
        <fullName evidence="4">Peptidoglycan-binding protein</fullName>
    </submittedName>
</protein>
<keyword evidence="2" id="KW-0812">Transmembrane</keyword>
<dbReference type="Gene3D" id="2.40.420.20">
    <property type="match status" value="1"/>
</dbReference>
<evidence type="ECO:0000313" key="4">
    <source>
        <dbReference type="EMBL" id="GAA4722725.1"/>
    </source>
</evidence>
<dbReference type="Gene3D" id="1.10.101.10">
    <property type="entry name" value="PGBD-like superfamily/PGBD"/>
    <property type="match status" value="1"/>
</dbReference>
<dbReference type="InterPro" id="IPR036366">
    <property type="entry name" value="PGBDSf"/>
</dbReference>
<reference evidence="5" key="1">
    <citation type="journal article" date="2019" name="Int. J. Syst. Evol. Microbiol.">
        <title>The Global Catalogue of Microorganisms (GCM) 10K type strain sequencing project: providing services to taxonomists for standard genome sequencing and annotation.</title>
        <authorList>
            <consortium name="The Broad Institute Genomics Platform"/>
            <consortium name="The Broad Institute Genome Sequencing Center for Infectious Disease"/>
            <person name="Wu L."/>
            <person name="Ma J."/>
        </authorList>
    </citation>
    <scope>NUCLEOTIDE SEQUENCE [LARGE SCALE GENOMIC DNA]</scope>
    <source>
        <strain evidence="5">JCM 17975</strain>
    </source>
</reference>
<keyword evidence="1" id="KW-0813">Transport</keyword>
<dbReference type="Pfam" id="PF01471">
    <property type="entry name" value="PG_binding_1"/>
    <property type="match status" value="1"/>
</dbReference>
<dbReference type="RefSeq" id="WP_253868662.1">
    <property type="nucleotide sequence ID" value="NZ_BAABHM010000035.1"/>
</dbReference>
<organism evidence="4 5">
    <name type="scientific">Promicromonospora umidemergens</name>
    <dbReference type="NCBI Taxonomy" id="629679"/>
    <lineage>
        <taxon>Bacteria</taxon>
        <taxon>Bacillati</taxon>
        <taxon>Actinomycetota</taxon>
        <taxon>Actinomycetes</taxon>
        <taxon>Micrococcales</taxon>
        <taxon>Promicromonosporaceae</taxon>
        <taxon>Promicromonospora</taxon>
    </lineage>
</organism>
<keyword evidence="2" id="KW-0472">Membrane</keyword>
<dbReference type="EMBL" id="BAABHM010000035">
    <property type="protein sequence ID" value="GAA4722725.1"/>
    <property type="molecule type" value="Genomic_DNA"/>
</dbReference>
<dbReference type="Proteomes" id="UP001500843">
    <property type="component" value="Unassembled WGS sequence"/>
</dbReference>
<evidence type="ECO:0000256" key="2">
    <source>
        <dbReference type="SAM" id="Phobius"/>
    </source>
</evidence>
<keyword evidence="5" id="KW-1185">Reference proteome</keyword>
<evidence type="ECO:0000259" key="3">
    <source>
        <dbReference type="Pfam" id="PF01471"/>
    </source>
</evidence>
<proteinExistence type="predicted"/>
<dbReference type="PANTHER" id="PTHR30097:SF4">
    <property type="entry name" value="SLR6042 PROTEIN"/>
    <property type="match status" value="1"/>
</dbReference>
<sequence length="370" mass="38571">MAATEESGAAPGRPRRRRRRAVVGLIAVAAAAAGAGFGIHAFASSANQQDDTAKNFQGDTDEVVLGDLEGSTTAAGTLRFSDPRTIQTALAGVVTSLPKAGSVVSQGERLYAVDDAPVFLLRGKLPAWRDYVSGMSDGPDVRQLEENLRELGHFDAEPDEDFDWTTTEAIMDWQEAGDLRRTGELVLGSVLFARGDLRIGTLTASIGSQAGPGAELFETTGTGQVVSVDLGLDDQQLAVIGNPVTVRLPGGKETAGTITSVGTPTETEDSTGQAKTVIPVVVSLDSPKEAAAFQEATVSVDIPSERRKDVLSVPVGALVAITPQQFGIEVVDPDGSTHQVPVTTGLFAGGRVEVSGDDVEAGQRVVVPQR</sequence>
<dbReference type="SUPFAM" id="SSF47090">
    <property type="entry name" value="PGBD-like"/>
    <property type="match status" value="1"/>
</dbReference>
<accession>A0ABP8Y9F5</accession>
<evidence type="ECO:0000313" key="5">
    <source>
        <dbReference type="Proteomes" id="UP001500843"/>
    </source>
</evidence>
<feature type="domain" description="Peptidoglycan binding-like" evidence="3">
    <location>
        <begin position="138"/>
        <end position="185"/>
    </location>
</feature>
<gene>
    <name evidence="4" type="ORF">GCM10023198_54220</name>
</gene>
<dbReference type="PANTHER" id="PTHR30097">
    <property type="entry name" value="CATION EFFLUX SYSTEM PROTEIN CUSB"/>
    <property type="match status" value="1"/>
</dbReference>
<evidence type="ECO:0000256" key="1">
    <source>
        <dbReference type="ARBA" id="ARBA00022448"/>
    </source>
</evidence>
<dbReference type="InterPro" id="IPR051909">
    <property type="entry name" value="MFP_Cation_Efflux"/>
</dbReference>
<dbReference type="InterPro" id="IPR002477">
    <property type="entry name" value="Peptidoglycan-bd-like"/>
</dbReference>
<name>A0ABP8Y9F5_9MICO</name>
<keyword evidence="2" id="KW-1133">Transmembrane helix</keyword>
<feature type="transmembrane region" description="Helical" evidence="2">
    <location>
        <begin position="21"/>
        <end position="43"/>
    </location>
</feature>
<dbReference type="InterPro" id="IPR036365">
    <property type="entry name" value="PGBD-like_sf"/>
</dbReference>
<comment type="caution">
    <text evidence="4">The sequence shown here is derived from an EMBL/GenBank/DDBJ whole genome shotgun (WGS) entry which is preliminary data.</text>
</comment>